<name>A0ABN2EZA4_9ACTN</name>
<gene>
    <name evidence="3" type="ORF">GCM10009744_08500</name>
</gene>
<keyword evidence="3" id="KW-0413">Isomerase</keyword>
<dbReference type="PANTHER" id="PTHR32502">
    <property type="entry name" value="N-ACETYLGALACTOSAMINE PERMEASE II COMPONENT-RELATED"/>
    <property type="match status" value="1"/>
</dbReference>
<keyword evidence="1" id="KW-0677">Repeat</keyword>
<dbReference type="InterPro" id="IPR046348">
    <property type="entry name" value="SIS_dom_sf"/>
</dbReference>
<evidence type="ECO:0000313" key="3">
    <source>
        <dbReference type="EMBL" id="GAA1623398.1"/>
    </source>
</evidence>
<sequence length="384" mass="41015">MTGQLEAEPYYGRGAASTYREITQQPAVWREVAGMLSARSAEVAAFLEPLLARPDLRIMLSGAGTSAFAGEVLRPALERSLGRRVDAVATTDIVSNPRDVFAEDVPTLLVSFARSGDSPESVAATRLAQQCLGPVHQLILTCNPDGQLAREHAGSSSSLVLLMPPTANDRGFAMTSSFTSMLLAAWLVLSPAPDRADLAERLAAAAEQVLGEADLLADLAARGYDRVVYLGSGPLGGLARESALKLLELTAGEVVSYYDTALGFRHGPKAVLRERTLVVVYLSNDVYTRRYDEDIAEELRAAIGSENVLVVGAQERDSAADAGVWRIRGLDEVSDAALAMPLAIIAQLLALQFSLERGRTPDNPFPDGEVNRVVQGVTIYPLPA</sequence>
<organism evidence="3 4">
    <name type="scientific">Kribbella alba</name>
    <dbReference type="NCBI Taxonomy" id="190197"/>
    <lineage>
        <taxon>Bacteria</taxon>
        <taxon>Bacillati</taxon>
        <taxon>Actinomycetota</taxon>
        <taxon>Actinomycetes</taxon>
        <taxon>Propionibacteriales</taxon>
        <taxon>Kribbellaceae</taxon>
        <taxon>Kribbella</taxon>
    </lineage>
</organism>
<dbReference type="Pfam" id="PF01380">
    <property type="entry name" value="SIS"/>
    <property type="match status" value="1"/>
</dbReference>
<dbReference type="InterPro" id="IPR035466">
    <property type="entry name" value="GlmS/AgaS_SIS"/>
</dbReference>
<evidence type="ECO:0000259" key="2">
    <source>
        <dbReference type="PROSITE" id="PS51464"/>
    </source>
</evidence>
<proteinExistence type="predicted"/>
<dbReference type="SUPFAM" id="SSF53697">
    <property type="entry name" value="SIS domain"/>
    <property type="match status" value="1"/>
</dbReference>
<feature type="domain" description="SIS" evidence="2">
    <location>
        <begin position="47"/>
        <end position="198"/>
    </location>
</feature>
<dbReference type="InterPro" id="IPR001347">
    <property type="entry name" value="SIS_dom"/>
</dbReference>
<evidence type="ECO:0000313" key="4">
    <source>
        <dbReference type="Proteomes" id="UP001501319"/>
    </source>
</evidence>
<keyword evidence="4" id="KW-1185">Reference proteome</keyword>
<evidence type="ECO:0000256" key="1">
    <source>
        <dbReference type="ARBA" id="ARBA00022737"/>
    </source>
</evidence>
<dbReference type="Gene3D" id="3.40.50.10490">
    <property type="entry name" value="Glucose-6-phosphate isomerase like protein, domain 1"/>
    <property type="match status" value="2"/>
</dbReference>
<dbReference type="PANTHER" id="PTHR32502:SF3">
    <property type="entry name" value="D-GALACTOSAMINE-6-PHOSPHATE DEAMINASE AGAS-RELATED"/>
    <property type="match status" value="1"/>
</dbReference>
<dbReference type="CDD" id="cd05008">
    <property type="entry name" value="SIS_GlmS_GlmD_1"/>
    <property type="match status" value="1"/>
</dbReference>
<protein>
    <submittedName>
        <fullName evidence="3">AgaS family sugar isomerase</fullName>
    </submittedName>
</protein>
<dbReference type="EMBL" id="BAAANE010000002">
    <property type="protein sequence ID" value="GAA1623398.1"/>
    <property type="molecule type" value="Genomic_DNA"/>
</dbReference>
<dbReference type="Proteomes" id="UP001501319">
    <property type="component" value="Unassembled WGS sequence"/>
</dbReference>
<dbReference type="GO" id="GO:0016853">
    <property type="term" value="F:isomerase activity"/>
    <property type="evidence" value="ECO:0007669"/>
    <property type="project" value="UniProtKB-KW"/>
</dbReference>
<comment type="caution">
    <text evidence="3">The sequence shown here is derived from an EMBL/GenBank/DDBJ whole genome shotgun (WGS) entry which is preliminary data.</text>
</comment>
<feature type="domain" description="SIS" evidence="2">
    <location>
        <begin position="216"/>
        <end position="364"/>
    </location>
</feature>
<accession>A0ABN2EZA4</accession>
<dbReference type="RefSeq" id="WP_344108900.1">
    <property type="nucleotide sequence ID" value="NZ_BAAANE010000002.1"/>
</dbReference>
<reference evidence="3 4" key="1">
    <citation type="journal article" date="2019" name="Int. J. Syst. Evol. Microbiol.">
        <title>The Global Catalogue of Microorganisms (GCM) 10K type strain sequencing project: providing services to taxonomists for standard genome sequencing and annotation.</title>
        <authorList>
            <consortium name="The Broad Institute Genomics Platform"/>
            <consortium name="The Broad Institute Genome Sequencing Center for Infectious Disease"/>
            <person name="Wu L."/>
            <person name="Ma J."/>
        </authorList>
    </citation>
    <scope>NUCLEOTIDE SEQUENCE [LARGE SCALE GENOMIC DNA]</scope>
    <source>
        <strain evidence="3 4">JCM 14306</strain>
    </source>
</reference>
<dbReference type="InterPro" id="IPR050303">
    <property type="entry name" value="GatZ_KbaZ_carbometab"/>
</dbReference>
<dbReference type="PROSITE" id="PS51464">
    <property type="entry name" value="SIS"/>
    <property type="match status" value="2"/>
</dbReference>